<sequence>MLYRNSNPEVRKQAGQCKGRLLCDWRIVSCELRQRNRRHRGPQPPNQVETGLAKALKELKKIEKKGSRALSKRKVFVHTNEQLEEFGKIQAVQVIKERKEEKEYIINLEKKVDEVIGDCQSTPRSIEDIAKRA</sequence>
<proteinExistence type="predicted"/>
<evidence type="ECO:0000313" key="2">
    <source>
        <dbReference type="Proteomes" id="UP000215335"/>
    </source>
</evidence>
<evidence type="ECO:0000313" key="1">
    <source>
        <dbReference type="EMBL" id="OXU22344.1"/>
    </source>
</evidence>
<gene>
    <name evidence="1" type="ORF">TSAR_005303</name>
</gene>
<dbReference type="EMBL" id="NNAY01002001">
    <property type="protein sequence ID" value="OXU22344.1"/>
    <property type="molecule type" value="Genomic_DNA"/>
</dbReference>
<protein>
    <submittedName>
        <fullName evidence="1">Uncharacterized protein</fullName>
    </submittedName>
</protein>
<dbReference type="Proteomes" id="UP000215335">
    <property type="component" value="Unassembled WGS sequence"/>
</dbReference>
<name>A0A232EVG8_9HYME</name>
<accession>A0A232EVG8</accession>
<dbReference type="AlphaFoldDB" id="A0A232EVG8"/>
<keyword evidence="2" id="KW-1185">Reference proteome</keyword>
<organism evidence="1 2">
    <name type="scientific">Trichomalopsis sarcophagae</name>
    <dbReference type="NCBI Taxonomy" id="543379"/>
    <lineage>
        <taxon>Eukaryota</taxon>
        <taxon>Metazoa</taxon>
        <taxon>Ecdysozoa</taxon>
        <taxon>Arthropoda</taxon>
        <taxon>Hexapoda</taxon>
        <taxon>Insecta</taxon>
        <taxon>Pterygota</taxon>
        <taxon>Neoptera</taxon>
        <taxon>Endopterygota</taxon>
        <taxon>Hymenoptera</taxon>
        <taxon>Apocrita</taxon>
        <taxon>Proctotrupomorpha</taxon>
        <taxon>Chalcidoidea</taxon>
        <taxon>Pteromalidae</taxon>
        <taxon>Pteromalinae</taxon>
        <taxon>Trichomalopsis</taxon>
    </lineage>
</organism>
<reference evidence="1 2" key="1">
    <citation type="journal article" date="2017" name="Curr. Biol.">
        <title>The Evolution of Venom by Co-option of Single-Copy Genes.</title>
        <authorList>
            <person name="Martinson E.O."/>
            <person name="Mrinalini"/>
            <person name="Kelkar Y.D."/>
            <person name="Chang C.H."/>
            <person name="Werren J.H."/>
        </authorList>
    </citation>
    <scope>NUCLEOTIDE SEQUENCE [LARGE SCALE GENOMIC DNA]</scope>
    <source>
        <strain evidence="1 2">Alberta</strain>
        <tissue evidence="1">Whole body</tissue>
    </source>
</reference>
<comment type="caution">
    <text evidence="1">The sequence shown here is derived from an EMBL/GenBank/DDBJ whole genome shotgun (WGS) entry which is preliminary data.</text>
</comment>